<dbReference type="SUPFAM" id="SSF53335">
    <property type="entry name" value="S-adenosyl-L-methionine-dependent methyltransferases"/>
    <property type="match status" value="1"/>
</dbReference>
<comment type="similarity">
    <text evidence="1">Belongs to the methyltransferase superfamily. LaeA methyltransferase family.</text>
</comment>
<dbReference type="GO" id="GO:0032259">
    <property type="term" value="P:methylation"/>
    <property type="evidence" value="ECO:0007669"/>
    <property type="project" value="UniProtKB-KW"/>
</dbReference>
<accession>A0AAJ0H569</accession>
<dbReference type="GO" id="GO:0008168">
    <property type="term" value="F:methyltransferase activity"/>
    <property type="evidence" value="ECO:0007669"/>
    <property type="project" value="UniProtKB-KW"/>
</dbReference>
<proteinExistence type="inferred from homology"/>
<evidence type="ECO:0000313" key="4">
    <source>
        <dbReference type="Proteomes" id="UP001275084"/>
    </source>
</evidence>
<dbReference type="Gene3D" id="3.40.50.150">
    <property type="entry name" value="Vaccinia Virus protein VP39"/>
    <property type="match status" value="1"/>
</dbReference>
<reference evidence="3" key="2">
    <citation type="submission" date="2023-06" db="EMBL/GenBank/DDBJ databases">
        <authorList>
            <consortium name="Lawrence Berkeley National Laboratory"/>
            <person name="Haridas S."/>
            <person name="Hensen N."/>
            <person name="Bonometti L."/>
            <person name="Westerberg I."/>
            <person name="Brannstrom I.O."/>
            <person name="Guillou S."/>
            <person name="Cros-Aarteil S."/>
            <person name="Calhoun S."/>
            <person name="Kuo A."/>
            <person name="Mondo S."/>
            <person name="Pangilinan J."/>
            <person name="Riley R."/>
            <person name="Labutti K."/>
            <person name="Andreopoulos B."/>
            <person name="Lipzen A."/>
            <person name="Chen C."/>
            <person name="Yanf M."/>
            <person name="Daum C."/>
            <person name="Ng V."/>
            <person name="Clum A."/>
            <person name="Steindorff A."/>
            <person name="Ohm R."/>
            <person name="Martin F."/>
            <person name="Silar P."/>
            <person name="Natvig D."/>
            <person name="Lalanne C."/>
            <person name="Gautier V."/>
            <person name="Ament-Velasquez S.L."/>
            <person name="Kruys A."/>
            <person name="Hutchinson M.I."/>
            <person name="Powell A.J."/>
            <person name="Barry K."/>
            <person name="Miller A.N."/>
            <person name="Grigoriev I.V."/>
            <person name="Debuchy R."/>
            <person name="Gladieux P."/>
            <person name="Thoren M.H."/>
            <person name="Johannesson H."/>
        </authorList>
    </citation>
    <scope>NUCLEOTIDE SEQUENCE</scope>
    <source>
        <strain evidence="3">CBS 955.72</strain>
    </source>
</reference>
<dbReference type="PANTHER" id="PTHR43591:SF24">
    <property type="entry name" value="2-METHOXY-6-POLYPRENYL-1,4-BENZOQUINOL METHYLASE, MITOCHONDRIAL"/>
    <property type="match status" value="1"/>
</dbReference>
<dbReference type="PANTHER" id="PTHR43591">
    <property type="entry name" value="METHYLTRANSFERASE"/>
    <property type="match status" value="1"/>
</dbReference>
<feature type="compositionally biased region" description="Polar residues" evidence="2">
    <location>
        <begin position="10"/>
        <end position="23"/>
    </location>
</feature>
<dbReference type="Proteomes" id="UP001275084">
    <property type="component" value="Unassembled WGS sequence"/>
</dbReference>
<dbReference type="Pfam" id="PF13489">
    <property type="entry name" value="Methyltransf_23"/>
    <property type="match status" value="1"/>
</dbReference>
<sequence>MRKGKLSIRQKPNSSFSSATNSIQPPLYTVKTHNAASGAFNSVSQSINHKGERLTEDTLSANDEDSDNWSTATVGGPSTAFSSFTINDRTYNYAHHARSRNSYFFPTDNRGQDRLFLLHHISLLLHGDKLHLTPLENPSRVLDMGTGTCIWAIDSSHPDAAILGINISPIQSTWVPPNVRLEIDDVKLAWAIPPDSLDFVHIRDMDSAIQNWTNLMREAYRTLKPGGWIEIKDIIWSYTSDDGTVTPEYTPMRIIETVHEALKALNVEFHSSGEHHERLTNVGFMDISQQTQKVPIGLWPADPKLKEVGNITLTAAYLGVEDVILYPLRVGLSWDREKIQALASGVRRDLKKGSIHASVWSYAFWARKPTE</sequence>
<dbReference type="InterPro" id="IPR029063">
    <property type="entry name" value="SAM-dependent_MTases_sf"/>
</dbReference>
<name>A0AAJ0H569_9PEZI</name>
<keyword evidence="3" id="KW-0489">Methyltransferase</keyword>
<dbReference type="CDD" id="cd02440">
    <property type="entry name" value="AdoMet_MTases"/>
    <property type="match status" value="1"/>
</dbReference>
<organism evidence="3 4">
    <name type="scientific">Lasiosphaeria hispida</name>
    <dbReference type="NCBI Taxonomy" id="260671"/>
    <lineage>
        <taxon>Eukaryota</taxon>
        <taxon>Fungi</taxon>
        <taxon>Dikarya</taxon>
        <taxon>Ascomycota</taxon>
        <taxon>Pezizomycotina</taxon>
        <taxon>Sordariomycetes</taxon>
        <taxon>Sordariomycetidae</taxon>
        <taxon>Sordariales</taxon>
        <taxon>Lasiosphaeriaceae</taxon>
        <taxon>Lasiosphaeria</taxon>
    </lineage>
</organism>
<keyword evidence="3" id="KW-0808">Transferase</keyword>
<protein>
    <submittedName>
        <fullName evidence="3">S-adenosyl-L-methionine-dependent methyltransferase</fullName>
    </submittedName>
</protein>
<comment type="caution">
    <text evidence="3">The sequence shown here is derived from an EMBL/GenBank/DDBJ whole genome shotgun (WGS) entry which is preliminary data.</text>
</comment>
<keyword evidence="4" id="KW-1185">Reference proteome</keyword>
<feature type="region of interest" description="Disordered" evidence="2">
    <location>
        <begin position="1"/>
        <end position="23"/>
    </location>
</feature>
<dbReference type="EMBL" id="JAUIQD010000009">
    <property type="protein sequence ID" value="KAK3339845.1"/>
    <property type="molecule type" value="Genomic_DNA"/>
</dbReference>
<dbReference type="AlphaFoldDB" id="A0AAJ0H569"/>
<gene>
    <name evidence="3" type="ORF">B0T25DRAFT_466862</name>
</gene>
<evidence type="ECO:0000256" key="2">
    <source>
        <dbReference type="SAM" id="MobiDB-lite"/>
    </source>
</evidence>
<reference evidence="3" key="1">
    <citation type="journal article" date="2023" name="Mol. Phylogenet. Evol.">
        <title>Genome-scale phylogeny and comparative genomics of the fungal order Sordariales.</title>
        <authorList>
            <person name="Hensen N."/>
            <person name="Bonometti L."/>
            <person name="Westerberg I."/>
            <person name="Brannstrom I.O."/>
            <person name="Guillou S."/>
            <person name="Cros-Aarteil S."/>
            <person name="Calhoun S."/>
            <person name="Haridas S."/>
            <person name="Kuo A."/>
            <person name="Mondo S."/>
            <person name="Pangilinan J."/>
            <person name="Riley R."/>
            <person name="LaButti K."/>
            <person name="Andreopoulos B."/>
            <person name="Lipzen A."/>
            <person name="Chen C."/>
            <person name="Yan M."/>
            <person name="Daum C."/>
            <person name="Ng V."/>
            <person name="Clum A."/>
            <person name="Steindorff A."/>
            <person name="Ohm R.A."/>
            <person name="Martin F."/>
            <person name="Silar P."/>
            <person name="Natvig D.O."/>
            <person name="Lalanne C."/>
            <person name="Gautier V."/>
            <person name="Ament-Velasquez S.L."/>
            <person name="Kruys A."/>
            <person name="Hutchinson M.I."/>
            <person name="Powell A.J."/>
            <person name="Barry K."/>
            <person name="Miller A.N."/>
            <person name="Grigoriev I.V."/>
            <person name="Debuchy R."/>
            <person name="Gladieux P."/>
            <person name="Hiltunen Thoren M."/>
            <person name="Johannesson H."/>
        </authorList>
    </citation>
    <scope>NUCLEOTIDE SEQUENCE</scope>
    <source>
        <strain evidence="3">CBS 955.72</strain>
    </source>
</reference>
<evidence type="ECO:0000313" key="3">
    <source>
        <dbReference type="EMBL" id="KAK3339845.1"/>
    </source>
</evidence>
<evidence type="ECO:0000256" key="1">
    <source>
        <dbReference type="ARBA" id="ARBA00038158"/>
    </source>
</evidence>